<sequence>MRESQQLAGSISEQADQPQQRVYHDLTPVCQKPRHIEQIPSVDVLEEAALAFNYVPGRNVLGAEVAEVEELGENEGVMAIYNKVVPTLRLELWNNRRAAGAENYRRFE</sequence>
<keyword evidence="3" id="KW-1185">Reference proteome</keyword>
<organism evidence="2 3">
    <name type="scientific">Neoarthrinium moseri</name>
    <dbReference type="NCBI Taxonomy" id="1658444"/>
    <lineage>
        <taxon>Eukaryota</taxon>
        <taxon>Fungi</taxon>
        <taxon>Dikarya</taxon>
        <taxon>Ascomycota</taxon>
        <taxon>Pezizomycotina</taxon>
        <taxon>Sordariomycetes</taxon>
        <taxon>Xylariomycetidae</taxon>
        <taxon>Amphisphaeriales</taxon>
        <taxon>Apiosporaceae</taxon>
        <taxon>Neoarthrinium</taxon>
    </lineage>
</organism>
<gene>
    <name evidence="2" type="ORF">JX265_008018</name>
</gene>
<evidence type="ECO:0000313" key="2">
    <source>
        <dbReference type="EMBL" id="KAI1865695.1"/>
    </source>
</evidence>
<dbReference type="AlphaFoldDB" id="A0A9P9WIZ0"/>
<name>A0A9P9WIZ0_9PEZI</name>
<accession>A0A9P9WIZ0</accession>
<dbReference type="EMBL" id="JAFIMR010000021">
    <property type="protein sequence ID" value="KAI1865695.1"/>
    <property type="molecule type" value="Genomic_DNA"/>
</dbReference>
<protein>
    <submittedName>
        <fullName evidence="2">Uncharacterized protein</fullName>
    </submittedName>
</protein>
<evidence type="ECO:0000313" key="3">
    <source>
        <dbReference type="Proteomes" id="UP000829685"/>
    </source>
</evidence>
<comment type="caution">
    <text evidence="2">The sequence shown here is derived from an EMBL/GenBank/DDBJ whole genome shotgun (WGS) entry which is preliminary data.</text>
</comment>
<feature type="region of interest" description="Disordered" evidence="1">
    <location>
        <begin position="1"/>
        <end position="22"/>
    </location>
</feature>
<reference evidence="2" key="1">
    <citation type="submission" date="2021-03" db="EMBL/GenBank/DDBJ databases">
        <title>Revisited historic fungal species revealed as producer of novel bioactive compounds through whole genome sequencing and comparative genomics.</title>
        <authorList>
            <person name="Vignolle G.A."/>
            <person name="Hochenegger N."/>
            <person name="Mach R.L."/>
            <person name="Mach-Aigner A.R."/>
            <person name="Javad Rahimi M."/>
            <person name="Salim K.A."/>
            <person name="Chan C.M."/>
            <person name="Lim L.B.L."/>
            <person name="Cai F."/>
            <person name="Druzhinina I.S."/>
            <person name="U'Ren J.M."/>
            <person name="Derntl C."/>
        </authorList>
    </citation>
    <scope>NUCLEOTIDE SEQUENCE</scope>
    <source>
        <strain evidence="2">TUCIM 5799</strain>
    </source>
</reference>
<proteinExistence type="predicted"/>
<feature type="compositionally biased region" description="Polar residues" evidence="1">
    <location>
        <begin position="1"/>
        <end position="20"/>
    </location>
</feature>
<evidence type="ECO:0000256" key="1">
    <source>
        <dbReference type="SAM" id="MobiDB-lite"/>
    </source>
</evidence>
<dbReference type="Proteomes" id="UP000829685">
    <property type="component" value="Unassembled WGS sequence"/>
</dbReference>